<proteinExistence type="predicted"/>
<sequence>MISKLDRYIIVNYIKSFILGMMMFFLIFLLAESINITGWIMDGKFKFHDAIKYLRYGIPEIVTNTAPLGVLLGSLLCISKMAKQLEVTAMKTSGISFSRVVLFPVIISFLISSGIFWLNYSYLGKANAKKENLKELKVNEIDVQKSKSERNFIFVKVDKNTVLFTEYASRMTGEMKNIIIIKMDRGFKKINKMYTAKSARINPNTNRWRFVDLKDYNLTTNLTTPIDNSKLNFTAPMDYVLASPVKVKNLTMPELRKKVVYFTRVGADSLDLRIEFYYRIAFSLSSFVMCFIGLSLGSRYVRGGAAVNIGLSVIIGYAYYGAATILRSLAVSGTIPIYMACFLPLVVFFAIGVKLFKDAEY</sequence>
<feature type="transmembrane region" description="Helical" evidence="6">
    <location>
        <begin position="276"/>
        <end position="297"/>
    </location>
</feature>
<feature type="transmembrane region" description="Helical" evidence="6">
    <location>
        <begin position="100"/>
        <end position="120"/>
    </location>
</feature>
<dbReference type="GO" id="GO:0015920">
    <property type="term" value="P:lipopolysaccharide transport"/>
    <property type="evidence" value="ECO:0007669"/>
    <property type="project" value="TreeGrafter"/>
</dbReference>
<dbReference type="AlphaFoldDB" id="A0AB39VHD6"/>
<dbReference type="PANTHER" id="PTHR33529:SF8">
    <property type="entry name" value="PERMEASE, YJGP_YJGQ FAMILY"/>
    <property type="match status" value="1"/>
</dbReference>
<feature type="transmembrane region" description="Helical" evidence="6">
    <location>
        <begin position="61"/>
        <end position="79"/>
    </location>
</feature>
<keyword evidence="4 6" id="KW-1133">Transmembrane helix</keyword>
<dbReference type="Pfam" id="PF03739">
    <property type="entry name" value="LptF_LptG"/>
    <property type="match status" value="1"/>
</dbReference>
<dbReference type="GO" id="GO:0043190">
    <property type="term" value="C:ATP-binding cassette (ABC) transporter complex"/>
    <property type="evidence" value="ECO:0007669"/>
    <property type="project" value="TreeGrafter"/>
</dbReference>
<evidence type="ECO:0000256" key="4">
    <source>
        <dbReference type="ARBA" id="ARBA00022989"/>
    </source>
</evidence>
<evidence type="ECO:0000256" key="2">
    <source>
        <dbReference type="ARBA" id="ARBA00022475"/>
    </source>
</evidence>
<evidence type="ECO:0000313" key="7">
    <source>
        <dbReference type="EMBL" id="XDU67504.1"/>
    </source>
</evidence>
<evidence type="ECO:0000256" key="1">
    <source>
        <dbReference type="ARBA" id="ARBA00004651"/>
    </source>
</evidence>
<gene>
    <name evidence="7" type="ORF">AB8B22_03565</name>
</gene>
<evidence type="ECO:0000256" key="5">
    <source>
        <dbReference type="ARBA" id="ARBA00023136"/>
    </source>
</evidence>
<dbReference type="InterPro" id="IPR005495">
    <property type="entry name" value="LptG/LptF_permease"/>
</dbReference>
<keyword evidence="2" id="KW-1003">Cell membrane</keyword>
<dbReference type="KEGG" id="lrug:AB8B22_03565"/>
<feature type="transmembrane region" description="Helical" evidence="6">
    <location>
        <begin position="309"/>
        <end position="329"/>
    </location>
</feature>
<accession>A0AB39VHD6</accession>
<feature type="transmembrane region" description="Helical" evidence="6">
    <location>
        <begin position="21"/>
        <end position="41"/>
    </location>
</feature>
<keyword evidence="3 6" id="KW-0812">Transmembrane</keyword>
<keyword evidence="5 6" id="KW-0472">Membrane</keyword>
<dbReference type="EMBL" id="CP165644">
    <property type="protein sequence ID" value="XDU67504.1"/>
    <property type="molecule type" value="Genomic_DNA"/>
</dbReference>
<reference evidence="7" key="1">
    <citation type="submission" date="2024-07" db="EMBL/GenBank/DDBJ databases">
        <authorList>
            <person name="Li X.-J."/>
            <person name="Wang X."/>
        </authorList>
    </citation>
    <scope>NUCLEOTIDE SEQUENCE</scope>
    <source>
        <strain evidence="7">HSP-334</strain>
    </source>
</reference>
<organism evidence="7">
    <name type="scientific">Leptotrichia rugosa</name>
    <dbReference type="NCBI Taxonomy" id="3239302"/>
    <lineage>
        <taxon>Bacteria</taxon>
        <taxon>Fusobacteriati</taxon>
        <taxon>Fusobacteriota</taxon>
        <taxon>Fusobacteriia</taxon>
        <taxon>Fusobacteriales</taxon>
        <taxon>Leptotrichiaceae</taxon>
        <taxon>Leptotrichia</taxon>
    </lineage>
</organism>
<dbReference type="PANTHER" id="PTHR33529">
    <property type="entry name" value="SLR0882 PROTEIN-RELATED"/>
    <property type="match status" value="1"/>
</dbReference>
<comment type="subcellular location">
    <subcellularLocation>
        <location evidence="1">Cell membrane</location>
        <topology evidence="1">Multi-pass membrane protein</topology>
    </subcellularLocation>
</comment>
<feature type="transmembrane region" description="Helical" evidence="6">
    <location>
        <begin position="335"/>
        <end position="356"/>
    </location>
</feature>
<protein>
    <submittedName>
        <fullName evidence="7">LptF/LptG family permease</fullName>
    </submittedName>
</protein>
<dbReference type="RefSeq" id="WP_237048643.1">
    <property type="nucleotide sequence ID" value="NZ_CP165644.1"/>
</dbReference>
<evidence type="ECO:0000256" key="6">
    <source>
        <dbReference type="SAM" id="Phobius"/>
    </source>
</evidence>
<evidence type="ECO:0000256" key="3">
    <source>
        <dbReference type="ARBA" id="ARBA00022692"/>
    </source>
</evidence>
<name>A0AB39VHD6_9FUSO</name>